<proteinExistence type="inferred from homology"/>
<protein>
    <submittedName>
        <fullName evidence="9">PIN domain-containing protein</fullName>
    </submittedName>
</protein>
<dbReference type="InterPro" id="IPR050556">
    <property type="entry name" value="Type_II_TA_system_RNase"/>
</dbReference>
<dbReference type="EMBL" id="RYFG02000022">
    <property type="protein sequence ID" value="TRX01163.1"/>
    <property type="molecule type" value="Genomic_DNA"/>
</dbReference>
<keyword evidence="10" id="KW-1185">Reference proteome</keyword>
<reference evidence="9 10" key="1">
    <citation type="journal article" date="2019" name="Antonie Van Leeuwenhoek">
        <title>Description of 'Ca. Methylobacter oryzae' KRF1, a novel species from the environmentally important Methylobacter clade 2.</title>
        <authorList>
            <person name="Khatri K."/>
            <person name="Mohite J.A."/>
            <person name="Pandit P.S."/>
            <person name="Bahulikar R."/>
            <person name="Rahalkar M.C."/>
        </authorList>
    </citation>
    <scope>NUCLEOTIDE SEQUENCE [LARGE SCALE GENOMIC DNA]</scope>
    <source>
        <strain evidence="9 10">KRF1</strain>
    </source>
</reference>
<evidence type="ECO:0000313" key="10">
    <source>
        <dbReference type="Proteomes" id="UP000733744"/>
    </source>
</evidence>
<evidence type="ECO:0000256" key="1">
    <source>
        <dbReference type="ARBA" id="ARBA00001946"/>
    </source>
</evidence>
<organism evidence="9 10">
    <name type="scientific">Candidatus Methylobacter oryzae</name>
    <dbReference type="NCBI Taxonomy" id="2497749"/>
    <lineage>
        <taxon>Bacteria</taxon>
        <taxon>Pseudomonadati</taxon>
        <taxon>Pseudomonadota</taxon>
        <taxon>Gammaproteobacteria</taxon>
        <taxon>Methylococcales</taxon>
        <taxon>Methylococcaceae</taxon>
        <taxon>Methylobacter</taxon>
    </lineage>
</organism>
<evidence type="ECO:0000256" key="7">
    <source>
        <dbReference type="ARBA" id="ARBA00038093"/>
    </source>
</evidence>
<keyword evidence="2" id="KW-1277">Toxin-antitoxin system</keyword>
<feature type="domain" description="PIN" evidence="8">
    <location>
        <begin position="4"/>
        <end position="120"/>
    </location>
</feature>
<dbReference type="SUPFAM" id="SSF88723">
    <property type="entry name" value="PIN domain-like"/>
    <property type="match status" value="1"/>
</dbReference>
<dbReference type="Proteomes" id="UP000733744">
    <property type="component" value="Unassembled WGS sequence"/>
</dbReference>
<comment type="similarity">
    <text evidence="7">Belongs to the PINc/VapC protein family.</text>
</comment>
<dbReference type="Gene3D" id="3.40.50.1010">
    <property type="entry name" value="5'-nuclease"/>
    <property type="match status" value="1"/>
</dbReference>
<keyword evidence="5" id="KW-0378">Hydrolase</keyword>
<dbReference type="InterPro" id="IPR029060">
    <property type="entry name" value="PIN-like_dom_sf"/>
</dbReference>
<sequence>MAVILIDSCIVTDLAAPESAWFEWSAATLERLDQHNTMVINPIIYAECSVGFQRIEEVEALFESLGFPIKPIPREALFLAGKAFLQYKKRKGEKGNVLPDFFIGAHAAVSGYSLITRDRGRFSTYFPSVELIMPEMVNGLN</sequence>
<dbReference type="PANTHER" id="PTHR33653:SF1">
    <property type="entry name" value="RIBONUCLEASE VAPC2"/>
    <property type="match status" value="1"/>
</dbReference>
<keyword evidence="6" id="KW-0460">Magnesium</keyword>
<comment type="caution">
    <text evidence="9">The sequence shown here is derived from an EMBL/GenBank/DDBJ whole genome shotgun (WGS) entry which is preliminary data.</text>
</comment>
<evidence type="ECO:0000256" key="5">
    <source>
        <dbReference type="ARBA" id="ARBA00022801"/>
    </source>
</evidence>
<dbReference type="PANTHER" id="PTHR33653">
    <property type="entry name" value="RIBONUCLEASE VAPC2"/>
    <property type="match status" value="1"/>
</dbReference>
<dbReference type="RefSeq" id="WP_127030338.1">
    <property type="nucleotide sequence ID" value="NZ_RYFG02000022.1"/>
</dbReference>
<name>A0ABY3CFU3_9GAMM</name>
<evidence type="ECO:0000256" key="2">
    <source>
        <dbReference type="ARBA" id="ARBA00022649"/>
    </source>
</evidence>
<evidence type="ECO:0000259" key="8">
    <source>
        <dbReference type="Pfam" id="PF01850"/>
    </source>
</evidence>
<evidence type="ECO:0000256" key="3">
    <source>
        <dbReference type="ARBA" id="ARBA00022722"/>
    </source>
</evidence>
<gene>
    <name evidence="9" type="ORF">EKO24_004345</name>
</gene>
<keyword evidence="3" id="KW-0540">Nuclease</keyword>
<evidence type="ECO:0000256" key="6">
    <source>
        <dbReference type="ARBA" id="ARBA00022842"/>
    </source>
</evidence>
<dbReference type="Pfam" id="PF01850">
    <property type="entry name" value="PIN"/>
    <property type="match status" value="1"/>
</dbReference>
<evidence type="ECO:0000256" key="4">
    <source>
        <dbReference type="ARBA" id="ARBA00022723"/>
    </source>
</evidence>
<accession>A0ABY3CFU3</accession>
<keyword evidence="4" id="KW-0479">Metal-binding</keyword>
<comment type="cofactor">
    <cofactor evidence="1">
        <name>Mg(2+)</name>
        <dbReference type="ChEBI" id="CHEBI:18420"/>
    </cofactor>
</comment>
<dbReference type="InterPro" id="IPR002716">
    <property type="entry name" value="PIN_dom"/>
</dbReference>
<evidence type="ECO:0000313" key="9">
    <source>
        <dbReference type="EMBL" id="TRX01163.1"/>
    </source>
</evidence>